<dbReference type="Pfam" id="PF20684">
    <property type="entry name" value="Fung_rhodopsin"/>
    <property type="match status" value="1"/>
</dbReference>
<keyword evidence="2 7" id="KW-0812">Transmembrane</keyword>
<evidence type="ECO:0000256" key="6">
    <source>
        <dbReference type="SAM" id="MobiDB-lite"/>
    </source>
</evidence>
<evidence type="ECO:0000313" key="9">
    <source>
        <dbReference type="EMBL" id="KAK3940182.1"/>
    </source>
</evidence>
<evidence type="ECO:0000256" key="7">
    <source>
        <dbReference type="SAM" id="Phobius"/>
    </source>
</evidence>
<feature type="transmembrane region" description="Helical" evidence="7">
    <location>
        <begin position="15"/>
        <end position="37"/>
    </location>
</feature>
<dbReference type="AlphaFoldDB" id="A0AAN6NAF4"/>
<feature type="compositionally biased region" description="Basic and acidic residues" evidence="6">
    <location>
        <begin position="385"/>
        <end position="397"/>
    </location>
</feature>
<dbReference type="PANTHER" id="PTHR33048:SF151">
    <property type="entry name" value="INTEGRAL MEMBRANE PROTEIN"/>
    <property type="match status" value="1"/>
</dbReference>
<keyword evidence="10" id="KW-1185">Reference proteome</keyword>
<keyword evidence="3 7" id="KW-1133">Transmembrane helix</keyword>
<feature type="transmembrane region" description="Helical" evidence="7">
    <location>
        <begin position="243"/>
        <end position="263"/>
    </location>
</feature>
<dbReference type="GO" id="GO:0016020">
    <property type="term" value="C:membrane"/>
    <property type="evidence" value="ECO:0007669"/>
    <property type="project" value="UniProtKB-SubCell"/>
</dbReference>
<evidence type="ECO:0000256" key="5">
    <source>
        <dbReference type="ARBA" id="ARBA00038359"/>
    </source>
</evidence>
<feature type="transmembrane region" description="Helical" evidence="7">
    <location>
        <begin position="128"/>
        <end position="149"/>
    </location>
</feature>
<comment type="caution">
    <text evidence="9">The sequence shown here is derived from an EMBL/GenBank/DDBJ whole genome shotgun (WGS) entry which is preliminary data.</text>
</comment>
<gene>
    <name evidence="9" type="ORF">QBC46DRAFT_386161</name>
</gene>
<dbReference type="PANTHER" id="PTHR33048">
    <property type="entry name" value="PTH11-LIKE INTEGRAL MEMBRANE PROTEIN (AFU_ORTHOLOGUE AFUA_5G11245)"/>
    <property type="match status" value="1"/>
</dbReference>
<keyword evidence="4 7" id="KW-0472">Membrane</keyword>
<evidence type="ECO:0000313" key="10">
    <source>
        <dbReference type="Proteomes" id="UP001303473"/>
    </source>
</evidence>
<evidence type="ECO:0000259" key="8">
    <source>
        <dbReference type="Pfam" id="PF20684"/>
    </source>
</evidence>
<evidence type="ECO:0000256" key="2">
    <source>
        <dbReference type="ARBA" id="ARBA00022692"/>
    </source>
</evidence>
<dbReference type="Proteomes" id="UP001303473">
    <property type="component" value="Unassembled WGS sequence"/>
</dbReference>
<feature type="transmembrane region" description="Helical" evidence="7">
    <location>
        <begin position="49"/>
        <end position="72"/>
    </location>
</feature>
<evidence type="ECO:0000256" key="1">
    <source>
        <dbReference type="ARBA" id="ARBA00004141"/>
    </source>
</evidence>
<feature type="transmembrane region" description="Helical" evidence="7">
    <location>
        <begin position="169"/>
        <end position="192"/>
    </location>
</feature>
<dbReference type="InterPro" id="IPR052337">
    <property type="entry name" value="SAT4-like"/>
</dbReference>
<accession>A0AAN6NAF4</accession>
<proteinExistence type="inferred from homology"/>
<dbReference type="EMBL" id="MU853800">
    <property type="protein sequence ID" value="KAK3940182.1"/>
    <property type="molecule type" value="Genomic_DNA"/>
</dbReference>
<organism evidence="9 10">
    <name type="scientific">Diplogelasinospora grovesii</name>
    <dbReference type="NCBI Taxonomy" id="303347"/>
    <lineage>
        <taxon>Eukaryota</taxon>
        <taxon>Fungi</taxon>
        <taxon>Dikarya</taxon>
        <taxon>Ascomycota</taxon>
        <taxon>Pezizomycotina</taxon>
        <taxon>Sordariomycetes</taxon>
        <taxon>Sordariomycetidae</taxon>
        <taxon>Sordariales</taxon>
        <taxon>Diplogelasinosporaceae</taxon>
        <taxon>Diplogelasinospora</taxon>
    </lineage>
</organism>
<reference evidence="10" key="1">
    <citation type="journal article" date="2023" name="Mol. Phylogenet. Evol.">
        <title>Genome-scale phylogeny and comparative genomics of the fungal order Sordariales.</title>
        <authorList>
            <person name="Hensen N."/>
            <person name="Bonometti L."/>
            <person name="Westerberg I."/>
            <person name="Brannstrom I.O."/>
            <person name="Guillou S."/>
            <person name="Cros-Aarteil S."/>
            <person name="Calhoun S."/>
            <person name="Haridas S."/>
            <person name="Kuo A."/>
            <person name="Mondo S."/>
            <person name="Pangilinan J."/>
            <person name="Riley R."/>
            <person name="LaButti K."/>
            <person name="Andreopoulos B."/>
            <person name="Lipzen A."/>
            <person name="Chen C."/>
            <person name="Yan M."/>
            <person name="Daum C."/>
            <person name="Ng V."/>
            <person name="Clum A."/>
            <person name="Steindorff A."/>
            <person name="Ohm R.A."/>
            <person name="Martin F."/>
            <person name="Silar P."/>
            <person name="Natvig D.O."/>
            <person name="Lalanne C."/>
            <person name="Gautier V."/>
            <person name="Ament-Velasquez S.L."/>
            <person name="Kruys A."/>
            <person name="Hutchinson M.I."/>
            <person name="Powell A.J."/>
            <person name="Barry K."/>
            <person name="Miller A.N."/>
            <person name="Grigoriev I.V."/>
            <person name="Debuchy R."/>
            <person name="Gladieux P."/>
            <person name="Hiltunen Thoren M."/>
            <person name="Johannesson H."/>
        </authorList>
    </citation>
    <scope>NUCLEOTIDE SEQUENCE [LARGE SCALE GENOMIC DNA]</scope>
    <source>
        <strain evidence="10">CBS 340.73</strain>
    </source>
</reference>
<sequence length="397" mass="44002">MEGLKGYNPDDLQPWTVQVVTSVTVLAAVSVGLRLLSRHLKRQKLWWDDYLIIFSMAWNLVVVGFIFAMYGAGMGIHANKVPMDDIVLMAKFLVVAEILYVYNLVWTKLSILLMYYRIFRFPYFKKMAFAIGAFIIAWVICIMFLFIFICVPVEKLWYPDLPGHCIDQVGTWIANAASTILSDLVILALPIPQVWSLRLRKTEKAAVTFAFCLGFFVVFASAYRFSVLFSYSANDPTYTLAPTVGWTAIEMSAGIVSACLPILRPVIQAAARGVGIKRGVFGSDHETSVAFTQDGVSHGVSRVMRSTSEGTDAELVNSKNGTFYRLSDDNASGQMTTDSGLPVNAKLRPKHGYGYSVTSKPGKRAGEGDSLSGDEIPLHSIRVQTDFKHSTTRSEKV</sequence>
<evidence type="ECO:0000256" key="3">
    <source>
        <dbReference type="ARBA" id="ARBA00022989"/>
    </source>
</evidence>
<feature type="region of interest" description="Disordered" evidence="6">
    <location>
        <begin position="352"/>
        <end position="397"/>
    </location>
</feature>
<feature type="transmembrane region" description="Helical" evidence="7">
    <location>
        <begin position="204"/>
        <end position="223"/>
    </location>
</feature>
<evidence type="ECO:0000256" key="4">
    <source>
        <dbReference type="ARBA" id="ARBA00023136"/>
    </source>
</evidence>
<dbReference type="InterPro" id="IPR049326">
    <property type="entry name" value="Rhodopsin_dom_fungi"/>
</dbReference>
<protein>
    <submittedName>
        <fullName evidence="9">Integral membrane protein</fullName>
    </submittedName>
</protein>
<feature type="domain" description="Rhodopsin" evidence="8">
    <location>
        <begin position="33"/>
        <end position="268"/>
    </location>
</feature>
<comment type="subcellular location">
    <subcellularLocation>
        <location evidence="1">Membrane</location>
        <topology evidence="1">Multi-pass membrane protein</topology>
    </subcellularLocation>
</comment>
<name>A0AAN6NAF4_9PEZI</name>
<feature type="transmembrane region" description="Helical" evidence="7">
    <location>
        <begin position="92"/>
        <end position="116"/>
    </location>
</feature>
<comment type="similarity">
    <text evidence="5">Belongs to the SAT4 family.</text>
</comment>